<protein>
    <submittedName>
        <fullName evidence="2">Nucleoside-diphosphate-sugar epimerase</fullName>
    </submittedName>
</protein>
<dbReference type="AlphaFoldDB" id="A0A1H5MZ81"/>
<evidence type="ECO:0000259" key="1">
    <source>
        <dbReference type="Pfam" id="PF01370"/>
    </source>
</evidence>
<feature type="domain" description="NAD-dependent epimerase/dehydratase" evidence="1">
    <location>
        <begin position="3"/>
        <end position="226"/>
    </location>
</feature>
<dbReference type="InterPro" id="IPR050177">
    <property type="entry name" value="Lipid_A_modif_metabolic_enz"/>
</dbReference>
<dbReference type="EMBL" id="FNTY01000002">
    <property type="protein sequence ID" value="SEE94624.1"/>
    <property type="molecule type" value="Genomic_DNA"/>
</dbReference>
<dbReference type="Proteomes" id="UP000198985">
    <property type="component" value="Unassembled WGS sequence"/>
</dbReference>
<sequence>MNILITGANGLLGVHAVKQLVAQHQVHALVHSAPLEPVAGVTYHVIDLSGDWSTESLPSALDAVIHLAQSSRFREFPEQAMDVFGVNVASTARLLDYARISGARHFILASSGGVYGAGDGAFKENSLIPHHGQLGYYLGSKLCAEVLAQNYSSLMNVAVLRFFFMYGEGQKRSMLVPRLIDNVMAGQPITLQGCDGIKINPIHVSDAVAALEHCLKLEGSHTFNVAGAQVLSLRDIAGIIGEAVGRTPVFKVEEVEPRHLIANIDALSESLIAPRVPFAQGILELIP</sequence>
<evidence type="ECO:0000313" key="3">
    <source>
        <dbReference type="Proteomes" id="UP000198985"/>
    </source>
</evidence>
<evidence type="ECO:0000313" key="2">
    <source>
        <dbReference type="EMBL" id="SEE94624.1"/>
    </source>
</evidence>
<reference evidence="2 3" key="1">
    <citation type="submission" date="2016-10" db="EMBL/GenBank/DDBJ databases">
        <authorList>
            <person name="de Groot N.N."/>
        </authorList>
    </citation>
    <scope>NUCLEOTIDE SEQUENCE [LARGE SCALE GENOMIC DNA]</scope>
    <source>
        <strain evidence="2 3">BS3662</strain>
    </source>
</reference>
<dbReference type="InterPro" id="IPR001509">
    <property type="entry name" value="Epimerase_deHydtase"/>
</dbReference>
<name>A0A1H5MZ81_9PSED</name>
<dbReference type="Pfam" id="PF01370">
    <property type="entry name" value="Epimerase"/>
    <property type="match status" value="1"/>
</dbReference>
<dbReference type="PANTHER" id="PTHR43245">
    <property type="entry name" value="BIFUNCTIONAL POLYMYXIN RESISTANCE PROTEIN ARNA"/>
    <property type="match status" value="1"/>
</dbReference>
<dbReference type="RefSeq" id="WP_084319433.1">
    <property type="nucleotide sequence ID" value="NZ_FNTY01000002.1"/>
</dbReference>
<dbReference type="Gene3D" id="3.40.50.720">
    <property type="entry name" value="NAD(P)-binding Rossmann-like Domain"/>
    <property type="match status" value="1"/>
</dbReference>
<dbReference type="CDD" id="cd08946">
    <property type="entry name" value="SDR_e"/>
    <property type="match status" value="1"/>
</dbReference>
<dbReference type="InterPro" id="IPR036291">
    <property type="entry name" value="NAD(P)-bd_dom_sf"/>
</dbReference>
<gene>
    <name evidence="2" type="ORF">SAMN04490194_5307</name>
</gene>
<accession>A0A1H5MZ81</accession>
<proteinExistence type="predicted"/>
<organism evidence="2 3">
    <name type="scientific">Pseudomonas migulae</name>
    <dbReference type="NCBI Taxonomy" id="78543"/>
    <lineage>
        <taxon>Bacteria</taxon>
        <taxon>Pseudomonadati</taxon>
        <taxon>Pseudomonadota</taxon>
        <taxon>Gammaproteobacteria</taxon>
        <taxon>Pseudomonadales</taxon>
        <taxon>Pseudomonadaceae</taxon>
        <taxon>Pseudomonas</taxon>
    </lineage>
</organism>
<dbReference type="SUPFAM" id="SSF51735">
    <property type="entry name" value="NAD(P)-binding Rossmann-fold domains"/>
    <property type="match status" value="1"/>
</dbReference>